<evidence type="ECO:0000256" key="11">
    <source>
        <dbReference type="PIRSR" id="PIRSR018427-1"/>
    </source>
</evidence>
<comment type="cofactor">
    <cofactor evidence="10">
        <name>Mg(2+)</name>
        <dbReference type="ChEBI" id="CHEBI:18420"/>
    </cofactor>
    <text evidence="10">Binds 1 Mg(2+) ion per subunit. The magnesium ion binds only when substrate is bound.</text>
</comment>
<keyword evidence="14" id="KW-1185">Reference proteome</keyword>
<name>A0A1X0JZR0_9MYCO</name>
<dbReference type="STRING" id="75922.BST47_03970"/>
<evidence type="ECO:0000256" key="4">
    <source>
        <dbReference type="ARBA" id="ARBA00022490"/>
    </source>
</evidence>
<evidence type="ECO:0000256" key="7">
    <source>
        <dbReference type="ARBA" id="ARBA00023211"/>
    </source>
</evidence>
<feature type="binding site" evidence="10">
    <location>
        <position position="38"/>
    </location>
    <ligand>
        <name>Mn(2+)</name>
        <dbReference type="ChEBI" id="CHEBI:29035"/>
    </ligand>
</feature>
<feature type="active site" evidence="10 11">
    <location>
        <position position="73"/>
    </location>
</feature>
<comment type="similarity">
    <text evidence="2 10">Belongs to the IPP isomerase type 1 family.</text>
</comment>
<feature type="binding site" evidence="10">
    <location>
        <position position="75"/>
    </location>
    <ligand>
        <name>Mn(2+)</name>
        <dbReference type="ChEBI" id="CHEBI:29035"/>
    </ligand>
</feature>
<gene>
    <name evidence="10" type="primary">idi</name>
    <name evidence="13" type="ORF">BST47_03970</name>
</gene>
<dbReference type="Proteomes" id="UP000192411">
    <property type="component" value="Unassembled WGS sequence"/>
</dbReference>
<keyword evidence="4 10" id="KW-0963">Cytoplasm</keyword>
<evidence type="ECO:0000313" key="13">
    <source>
        <dbReference type="EMBL" id="ORB67647.1"/>
    </source>
</evidence>
<dbReference type="OrthoDB" id="9809458at2"/>
<dbReference type="InterPro" id="IPR011876">
    <property type="entry name" value="IsopentenylPP_isomerase_typ1"/>
</dbReference>
<comment type="cofactor">
    <cofactor evidence="10">
        <name>Mn(2+)</name>
        <dbReference type="ChEBI" id="CHEBI:29035"/>
    </cofactor>
    <text evidence="10">Binds 1 Mn(2+) ion per subunit.</text>
</comment>
<feature type="binding site" evidence="10">
    <location>
        <position position="120"/>
    </location>
    <ligand>
        <name>Mn(2+)</name>
        <dbReference type="ChEBI" id="CHEBI:29035"/>
    </ligand>
</feature>
<dbReference type="PIRSF" id="PIRSF018427">
    <property type="entry name" value="Isopntndiph_ism"/>
    <property type="match status" value="1"/>
</dbReference>
<comment type="function">
    <text evidence="10">Catalyzes the 1,3-allylic rearrangement of the homoallylic substrate isopentenyl (IPP) to its highly electrophilic allylic isomer, dimethylallyl diphosphate (DMAPP).</text>
</comment>
<evidence type="ECO:0000256" key="2">
    <source>
        <dbReference type="ARBA" id="ARBA00007579"/>
    </source>
</evidence>
<dbReference type="CDD" id="cd02885">
    <property type="entry name" value="NUDIX_IPP_Isomerase"/>
    <property type="match status" value="1"/>
</dbReference>
<keyword evidence="5 10" id="KW-0479">Metal-binding</keyword>
<keyword evidence="7 10" id="KW-0464">Manganese</keyword>
<dbReference type="InterPro" id="IPR056375">
    <property type="entry name" value="Idi_bact"/>
</dbReference>
<evidence type="ECO:0000313" key="14">
    <source>
        <dbReference type="Proteomes" id="UP000192411"/>
    </source>
</evidence>
<evidence type="ECO:0000256" key="10">
    <source>
        <dbReference type="HAMAP-Rule" id="MF_00202"/>
    </source>
</evidence>
<feature type="active site" evidence="10 11">
    <location>
        <position position="122"/>
    </location>
</feature>
<dbReference type="EMBL" id="MVIM01000002">
    <property type="protein sequence ID" value="ORB67647.1"/>
    <property type="molecule type" value="Genomic_DNA"/>
</dbReference>
<comment type="caution">
    <text evidence="13">The sequence shown here is derived from an EMBL/GenBank/DDBJ whole genome shotgun (WGS) entry which is preliminary data.</text>
</comment>
<dbReference type="Gene3D" id="3.90.79.10">
    <property type="entry name" value="Nucleoside Triphosphate Pyrophosphohydrolase"/>
    <property type="match status" value="1"/>
</dbReference>
<dbReference type="GO" id="GO:0004452">
    <property type="term" value="F:isopentenyl-diphosphate delta-isomerase activity"/>
    <property type="evidence" value="ECO:0007669"/>
    <property type="project" value="UniProtKB-UniRule"/>
</dbReference>
<reference evidence="13 14" key="1">
    <citation type="submission" date="2017-02" db="EMBL/GenBank/DDBJ databases">
        <title>The new phylogeny of genus Mycobacterium.</title>
        <authorList>
            <person name="Tortoli E."/>
            <person name="Trovato A."/>
            <person name="Cirillo D.M."/>
        </authorList>
    </citation>
    <scope>NUCLEOTIDE SEQUENCE [LARGE SCALE GENOMIC DNA]</scope>
    <source>
        <strain evidence="13 14">DSM 44338</strain>
    </source>
</reference>
<dbReference type="HAMAP" id="MF_00202">
    <property type="entry name" value="Idi"/>
    <property type="match status" value="1"/>
</dbReference>
<feature type="binding site" evidence="10">
    <location>
        <position position="122"/>
    </location>
    <ligand>
        <name>Mn(2+)</name>
        <dbReference type="ChEBI" id="CHEBI:29035"/>
    </ligand>
</feature>
<dbReference type="PANTHER" id="PTHR10885:SF0">
    <property type="entry name" value="ISOPENTENYL-DIPHOSPHATE DELTA-ISOMERASE"/>
    <property type="match status" value="1"/>
</dbReference>
<accession>A0A1X0JZR0</accession>
<dbReference type="PROSITE" id="PS51462">
    <property type="entry name" value="NUDIX"/>
    <property type="match status" value="1"/>
</dbReference>
<dbReference type="InterPro" id="IPR000086">
    <property type="entry name" value="NUDIX_hydrolase_dom"/>
</dbReference>
<evidence type="ECO:0000256" key="5">
    <source>
        <dbReference type="ARBA" id="ARBA00022723"/>
    </source>
</evidence>
<dbReference type="GO" id="GO:0046872">
    <property type="term" value="F:metal ion binding"/>
    <property type="evidence" value="ECO:0007669"/>
    <property type="project" value="UniProtKB-KW"/>
</dbReference>
<dbReference type="GO" id="GO:0050992">
    <property type="term" value="P:dimethylallyl diphosphate biosynthetic process"/>
    <property type="evidence" value="ECO:0007669"/>
    <property type="project" value="UniProtKB-UniRule"/>
</dbReference>
<keyword evidence="6 10" id="KW-0460">Magnesium</keyword>
<dbReference type="RefSeq" id="WP_083123922.1">
    <property type="nucleotide sequence ID" value="NZ_MVIM01000002.1"/>
</dbReference>
<comment type="pathway">
    <text evidence="1 10">Isoprenoid biosynthesis; dimethylallyl diphosphate biosynthesis; dimethylallyl diphosphate from isopentenyl diphosphate: step 1/1.</text>
</comment>
<dbReference type="InterPro" id="IPR015797">
    <property type="entry name" value="NUDIX_hydrolase-like_dom_sf"/>
</dbReference>
<sequence>MSDTALGSEEFVVLVDDRGAAVGTAAKASVHHASTPLHLGFSCYVFDADGRVLMTRRALSKRTWPGVWTNSFCGHPAPDEPIGDAVHRRARQELGLTIERVVCALPDYRYRAVAADGTVENEVCPVYCAAAVGDLHPSPDEVMDYTWVSWPDLRSAAQLPWAISPWAAEQIPLLDASGVV</sequence>
<feature type="binding site" evidence="10">
    <location>
        <position position="31"/>
    </location>
    <ligand>
        <name>Mn(2+)</name>
        <dbReference type="ChEBI" id="CHEBI:29035"/>
    </ligand>
</feature>
<keyword evidence="8 10" id="KW-0414">Isoprene biosynthesis</keyword>
<evidence type="ECO:0000256" key="6">
    <source>
        <dbReference type="ARBA" id="ARBA00022842"/>
    </source>
</evidence>
<evidence type="ECO:0000256" key="8">
    <source>
        <dbReference type="ARBA" id="ARBA00023229"/>
    </source>
</evidence>
<dbReference type="EC" id="5.3.3.2" evidence="3 10"/>
<evidence type="ECO:0000259" key="12">
    <source>
        <dbReference type="PROSITE" id="PS51462"/>
    </source>
</evidence>
<dbReference type="PANTHER" id="PTHR10885">
    <property type="entry name" value="ISOPENTENYL-DIPHOSPHATE DELTA-ISOMERASE"/>
    <property type="match status" value="1"/>
</dbReference>
<dbReference type="NCBIfam" id="TIGR02150">
    <property type="entry name" value="IPP_isom_1"/>
    <property type="match status" value="1"/>
</dbReference>
<dbReference type="UniPathway" id="UPA00059">
    <property type="reaction ID" value="UER00104"/>
</dbReference>
<proteinExistence type="inferred from homology"/>
<feature type="binding site" evidence="10">
    <location>
        <position position="93"/>
    </location>
    <ligand>
        <name>Mg(2+)</name>
        <dbReference type="ChEBI" id="CHEBI:18420"/>
    </ligand>
</feature>
<evidence type="ECO:0000256" key="3">
    <source>
        <dbReference type="ARBA" id="ARBA00012057"/>
    </source>
</evidence>
<dbReference type="AlphaFoldDB" id="A0A1X0JZR0"/>
<dbReference type="GO" id="GO:0005737">
    <property type="term" value="C:cytoplasm"/>
    <property type="evidence" value="ECO:0007669"/>
    <property type="project" value="UniProtKB-SubCell"/>
</dbReference>
<evidence type="ECO:0000256" key="9">
    <source>
        <dbReference type="ARBA" id="ARBA00023235"/>
    </source>
</evidence>
<dbReference type="SUPFAM" id="SSF55811">
    <property type="entry name" value="Nudix"/>
    <property type="match status" value="1"/>
</dbReference>
<evidence type="ECO:0000256" key="1">
    <source>
        <dbReference type="ARBA" id="ARBA00004826"/>
    </source>
</evidence>
<feature type="domain" description="Nudix hydrolase" evidence="12">
    <location>
        <begin position="36"/>
        <end position="169"/>
    </location>
</feature>
<protein>
    <recommendedName>
        <fullName evidence="3 10">Isopentenyl-diphosphate Delta-isomerase</fullName>
        <shortName evidence="10">IPP isomerase</shortName>
        <ecNumber evidence="3 10">5.3.3.2</ecNumber>
    </recommendedName>
    <alternativeName>
        <fullName evidence="10">IPP:DMAPP isomerase</fullName>
    </alternativeName>
    <alternativeName>
        <fullName evidence="10">Isopentenyl pyrophosphate isomerase</fullName>
    </alternativeName>
</protein>
<dbReference type="NCBIfam" id="NF002995">
    <property type="entry name" value="PRK03759.1"/>
    <property type="match status" value="1"/>
</dbReference>
<dbReference type="GO" id="GO:0008299">
    <property type="term" value="P:isoprenoid biosynthetic process"/>
    <property type="evidence" value="ECO:0007669"/>
    <property type="project" value="UniProtKB-UniRule"/>
</dbReference>
<dbReference type="Pfam" id="PF00293">
    <property type="entry name" value="NUDIX"/>
    <property type="match status" value="1"/>
</dbReference>
<keyword evidence="9 10" id="KW-0413">Isomerase</keyword>
<comment type="catalytic activity">
    <reaction evidence="10">
        <text>isopentenyl diphosphate = dimethylallyl diphosphate</text>
        <dbReference type="Rhea" id="RHEA:23284"/>
        <dbReference type="ChEBI" id="CHEBI:57623"/>
        <dbReference type="ChEBI" id="CHEBI:128769"/>
        <dbReference type="EC" id="5.3.3.2"/>
    </reaction>
</comment>
<comment type="subcellular location">
    <subcellularLocation>
        <location evidence="10">Cytoplasm</location>
    </subcellularLocation>
</comment>
<organism evidence="13 14">
    <name type="scientific">Mycolicibacterium tusciae</name>
    <dbReference type="NCBI Taxonomy" id="75922"/>
    <lineage>
        <taxon>Bacteria</taxon>
        <taxon>Bacillati</taxon>
        <taxon>Actinomycetota</taxon>
        <taxon>Actinomycetes</taxon>
        <taxon>Mycobacteriales</taxon>
        <taxon>Mycobacteriaceae</taxon>
        <taxon>Mycolicibacterium</taxon>
    </lineage>
</organism>